<dbReference type="AlphaFoldDB" id="A0A1G7C9B5"/>
<gene>
    <name evidence="3" type="ORF">SAMN05216464_105343</name>
</gene>
<reference evidence="3 4" key="1">
    <citation type="submission" date="2016-10" db="EMBL/GenBank/DDBJ databases">
        <authorList>
            <person name="de Groot N.N."/>
        </authorList>
    </citation>
    <scope>NUCLEOTIDE SEQUENCE [LARGE SCALE GENOMIC DNA]</scope>
    <source>
        <strain evidence="3 4">47C3B</strain>
    </source>
</reference>
<keyword evidence="1" id="KW-0812">Transmembrane</keyword>
<dbReference type="PANTHER" id="PTHR34473:SF2">
    <property type="entry name" value="UPF0699 TRANSMEMBRANE PROTEIN YDBT"/>
    <property type="match status" value="1"/>
</dbReference>
<organism evidence="3 4">
    <name type="scientific">Mucilaginibacter pineti</name>
    <dbReference type="NCBI Taxonomy" id="1391627"/>
    <lineage>
        <taxon>Bacteria</taxon>
        <taxon>Pseudomonadati</taxon>
        <taxon>Bacteroidota</taxon>
        <taxon>Sphingobacteriia</taxon>
        <taxon>Sphingobacteriales</taxon>
        <taxon>Sphingobacteriaceae</taxon>
        <taxon>Mucilaginibacter</taxon>
    </lineage>
</organism>
<feature type="domain" description="YdbS-like PH" evidence="2">
    <location>
        <begin position="60"/>
        <end position="127"/>
    </location>
</feature>
<evidence type="ECO:0000313" key="4">
    <source>
        <dbReference type="Proteomes" id="UP000199072"/>
    </source>
</evidence>
<dbReference type="EMBL" id="FNAI01000005">
    <property type="protein sequence ID" value="SDE35972.1"/>
    <property type="molecule type" value="Genomic_DNA"/>
</dbReference>
<sequence>MNYLYSLRPSPLYALVCVIPLILLSCGFLALAYYKWPVLCIPAVGCLLIAWYHYLQILFIRYHISAEVLQISSGIFFKQADNLELFRIKDYSITQPFWMQLFRLMNVQLISTDQTSRSVSLRGIPNSDLMDSLRELVQQARLRNHIVEIS</sequence>
<evidence type="ECO:0000256" key="1">
    <source>
        <dbReference type="SAM" id="Phobius"/>
    </source>
</evidence>
<dbReference type="OrthoDB" id="793280at2"/>
<dbReference type="InterPro" id="IPR005182">
    <property type="entry name" value="YdbS-like_PH"/>
</dbReference>
<dbReference type="RefSeq" id="WP_091149905.1">
    <property type="nucleotide sequence ID" value="NZ_FNAI01000005.1"/>
</dbReference>
<keyword evidence="1" id="KW-1133">Transmembrane helix</keyword>
<feature type="transmembrane region" description="Helical" evidence="1">
    <location>
        <begin position="36"/>
        <end position="55"/>
    </location>
</feature>
<dbReference type="PANTHER" id="PTHR34473">
    <property type="entry name" value="UPF0699 TRANSMEMBRANE PROTEIN YDBS"/>
    <property type="match status" value="1"/>
</dbReference>
<dbReference type="Proteomes" id="UP000199072">
    <property type="component" value="Unassembled WGS sequence"/>
</dbReference>
<evidence type="ECO:0000313" key="3">
    <source>
        <dbReference type="EMBL" id="SDE35972.1"/>
    </source>
</evidence>
<evidence type="ECO:0000259" key="2">
    <source>
        <dbReference type="Pfam" id="PF03703"/>
    </source>
</evidence>
<keyword evidence="4" id="KW-1185">Reference proteome</keyword>
<name>A0A1G7C9B5_9SPHI</name>
<protein>
    <submittedName>
        <fullName evidence="3">PH domain-containing protein</fullName>
    </submittedName>
</protein>
<accession>A0A1G7C9B5</accession>
<proteinExistence type="predicted"/>
<dbReference type="Pfam" id="PF03703">
    <property type="entry name" value="bPH_2"/>
    <property type="match status" value="1"/>
</dbReference>
<keyword evidence="1" id="KW-0472">Membrane</keyword>
<dbReference type="STRING" id="1391627.SAMN05216464_105343"/>
<feature type="transmembrane region" description="Helical" evidence="1">
    <location>
        <begin position="12"/>
        <end position="30"/>
    </location>
</feature>